<dbReference type="GO" id="GO:0015990">
    <property type="term" value="P:electron transport coupled proton transport"/>
    <property type="evidence" value="ECO:0007669"/>
    <property type="project" value="TreeGrafter"/>
</dbReference>
<evidence type="ECO:0000256" key="6">
    <source>
        <dbReference type="ARBA" id="ARBA00022448"/>
    </source>
</evidence>
<feature type="transmembrane region" description="Helical" evidence="17">
    <location>
        <begin position="273"/>
        <end position="295"/>
    </location>
</feature>
<keyword evidence="8 17" id="KW-0812">Transmembrane</keyword>
<dbReference type="GO" id="GO:0048039">
    <property type="term" value="F:ubiquinone binding"/>
    <property type="evidence" value="ECO:0007669"/>
    <property type="project" value="TreeGrafter"/>
</dbReference>
<comment type="subcellular location">
    <subcellularLocation>
        <location evidence="2 17">Mitochondrion membrane</location>
        <topology evidence="2 17">Multi-pass membrane protein</topology>
    </subcellularLocation>
</comment>
<evidence type="ECO:0000256" key="2">
    <source>
        <dbReference type="ARBA" id="ARBA00004225"/>
    </source>
</evidence>
<dbReference type="PANTHER" id="PTHR43507">
    <property type="entry name" value="NADH-UBIQUINONE OXIDOREDUCTASE CHAIN 4"/>
    <property type="match status" value="1"/>
</dbReference>
<evidence type="ECO:0000256" key="8">
    <source>
        <dbReference type="ARBA" id="ARBA00022692"/>
    </source>
</evidence>
<protein>
    <recommendedName>
        <fullName evidence="5 17">NADH-ubiquinone oxidoreductase chain 4</fullName>
        <ecNumber evidence="4 17">7.1.1.2</ecNumber>
    </recommendedName>
</protein>
<evidence type="ECO:0000256" key="11">
    <source>
        <dbReference type="ARBA" id="ARBA00022989"/>
    </source>
</evidence>
<dbReference type="InterPro" id="IPR003918">
    <property type="entry name" value="NADH_UbQ_OxRdtase"/>
</dbReference>
<dbReference type="GO" id="GO:0031966">
    <property type="term" value="C:mitochondrial membrane"/>
    <property type="evidence" value="ECO:0007669"/>
    <property type="project" value="UniProtKB-SubCell"/>
</dbReference>
<keyword evidence="6 17" id="KW-0813">Transport</keyword>
<comment type="similarity">
    <text evidence="3 17">Belongs to the complex I subunit 4 family.</text>
</comment>
<dbReference type="EMBL" id="MF187611">
    <property type="protein sequence ID" value="ASN74413.1"/>
    <property type="molecule type" value="Genomic_DNA"/>
</dbReference>
<evidence type="ECO:0000256" key="3">
    <source>
        <dbReference type="ARBA" id="ARBA00009025"/>
    </source>
</evidence>
<evidence type="ECO:0000256" key="12">
    <source>
        <dbReference type="ARBA" id="ARBA00023027"/>
    </source>
</evidence>
<comment type="function">
    <text evidence="17">Core subunit of the mitochondrial membrane respiratory chain NADH dehydrogenase (Complex I) which catalyzes electron transfer from NADH through the respiratory chain, using ubiquinone as an electron acceptor. Essential for the catalytic activity and assembly of complex I.</text>
</comment>
<dbReference type="GO" id="GO:0003954">
    <property type="term" value="F:NADH dehydrogenase activity"/>
    <property type="evidence" value="ECO:0007669"/>
    <property type="project" value="TreeGrafter"/>
</dbReference>
<dbReference type="AlphaFoldDB" id="A0A343F037"/>
<evidence type="ECO:0000256" key="17">
    <source>
        <dbReference type="RuleBase" id="RU003297"/>
    </source>
</evidence>
<feature type="transmembrane region" description="Helical" evidence="17">
    <location>
        <begin position="338"/>
        <end position="356"/>
    </location>
</feature>
<evidence type="ECO:0000256" key="7">
    <source>
        <dbReference type="ARBA" id="ARBA00022660"/>
    </source>
</evidence>
<evidence type="ECO:0000256" key="13">
    <source>
        <dbReference type="ARBA" id="ARBA00023075"/>
    </source>
</evidence>
<feature type="transmembrane region" description="Helical" evidence="17">
    <location>
        <begin position="53"/>
        <end position="71"/>
    </location>
</feature>
<comment type="function">
    <text evidence="1">Core subunit of the mitochondrial membrane respiratory chain NADH dehydrogenase (Complex I) that is believed to belong to the minimal assembly required for catalysis. Complex I functions in the transfer of electrons from NADH to the respiratory chain. The immediate electron acceptor for the enzyme is believed to be ubiquinone.</text>
</comment>
<evidence type="ECO:0000313" key="20">
    <source>
        <dbReference type="EMBL" id="ASN74413.1"/>
    </source>
</evidence>
<feature type="transmembrane region" description="Helical" evidence="17">
    <location>
        <begin position="107"/>
        <end position="126"/>
    </location>
</feature>
<keyword evidence="12 17" id="KW-0520">NAD</keyword>
<organism evidence="20">
    <name type="scientific">Armadillidium nasatum</name>
    <dbReference type="NCBI Taxonomy" id="96803"/>
    <lineage>
        <taxon>Eukaryota</taxon>
        <taxon>Metazoa</taxon>
        <taxon>Ecdysozoa</taxon>
        <taxon>Arthropoda</taxon>
        <taxon>Crustacea</taxon>
        <taxon>Multicrustacea</taxon>
        <taxon>Malacostraca</taxon>
        <taxon>Eumalacostraca</taxon>
        <taxon>Peracarida</taxon>
        <taxon>Isopoda</taxon>
        <taxon>Oniscidea</taxon>
        <taxon>Crinocheta</taxon>
        <taxon>Armadillidiidae</taxon>
        <taxon>Armadillidium</taxon>
    </lineage>
</organism>
<dbReference type="InterPro" id="IPR000260">
    <property type="entry name" value="NADH4_N"/>
</dbReference>
<feature type="transmembrane region" description="Helical" evidence="17">
    <location>
        <begin position="301"/>
        <end position="318"/>
    </location>
</feature>
<dbReference type="EC" id="7.1.1.2" evidence="4 17"/>
<keyword evidence="15 17" id="KW-0472">Membrane</keyword>
<feature type="transmembrane region" description="Helical" evidence="17">
    <location>
        <begin position="422"/>
        <end position="446"/>
    </location>
</feature>
<evidence type="ECO:0000256" key="10">
    <source>
        <dbReference type="ARBA" id="ARBA00022982"/>
    </source>
</evidence>
<gene>
    <name evidence="20" type="primary">nad4</name>
</gene>
<evidence type="ECO:0000256" key="14">
    <source>
        <dbReference type="ARBA" id="ARBA00023128"/>
    </source>
</evidence>
<evidence type="ECO:0000256" key="9">
    <source>
        <dbReference type="ARBA" id="ARBA00022967"/>
    </source>
</evidence>
<feature type="domain" description="NADH:ubiquinone oxidoreductase chain 4 N-terminal" evidence="19">
    <location>
        <begin position="3"/>
        <end position="100"/>
    </location>
</feature>
<keyword evidence="9" id="KW-1278">Translocase</keyword>
<dbReference type="InterPro" id="IPR001750">
    <property type="entry name" value="ND/Mrp_TM"/>
</dbReference>
<dbReference type="GO" id="GO:0042773">
    <property type="term" value="P:ATP synthesis coupled electron transport"/>
    <property type="evidence" value="ECO:0007669"/>
    <property type="project" value="InterPro"/>
</dbReference>
<dbReference type="Pfam" id="PF00361">
    <property type="entry name" value="Proton_antipo_M"/>
    <property type="match status" value="1"/>
</dbReference>
<feature type="transmembrane region" description="Helical" evidence="17">
    <location>
        <begin position="211"/>
        <end position="232"/>
    </location>
</feature>
<feature type="transmembrane region" description="Helical" evidence="17">
    <location>
        <begin position="138"/>
        <end position="158"/>
    </location>
</feature>
<feature type="transmembrane region" description="Helical" evidence="17">
    <location>
        <begin position="244"/>
        <end position="266"/>
    </location>
</feature>
<feature type="transmembrane region" description="Helical" evidence="17">
    <location>
        <begin position="83"/>
        <end position="101"/>
    </location>
</feature>
<proteinExistence type="inferred from homology"/>
<keyword evidence="11 17" id="KW-1133">Transmembrane helix</keyword>
<dbReference type="PANTHER" id="PTHR43507:SF20">
    <property type="entry name" value="NADH-UBIQUINONE OXIDOREDUCTASE CHAIN 4"/>
    <property type="match status" value="1"/>
</dbReference>
<feature type="domain" description="NADH:quinone oxidoreductase/Mrp antiporter transmembrane" evidence="18">
    <location>
        <begin position="105"/>
        <end position="382"/>
    </location>
</feature>
<accession>A0A343F037</accession>
<keyword evidence="10 17" id="KW-0249">Electron transport</keyword>
<keyword evidence="13 17" id="KW-0830">Ubiquinone</keyword>
<comment type="catalytic activity">
    <reaction evidence="16 17">
        <text>a ubiquinone + NADH + 5 H(+)(in) = a ubiquinol + NAD(+) + 4 H(+)(out)</text>
        <dbReference type="Rhea" id="RHEA:29091"/>
        <dbReference type="Rhea" id="RHEA-COMP:9565"/>
        <dbReference type="Rhea" id="RHEA-COMP:9566"/>
        <dbReference type="ChEBI" id="CHEBI:15378"/>
        <dbReference type="ChEBI" id="CHEBI:16389"/>
        <dbReference type="ChEBI" id="CHEBI:17976"/>
        <dbReference type="ChEBI" id="CHEBI:57540"/>
        <dbReference type="ChEBI" id="CHEBI:57945"/>
        <dbReference type="EC" id="7.1.1.2"/>
    </reaction>
</comment>
<evidence type="ECO:0000256" key="15">
    <source>
        <dbReference type="ARBA" id="ARBA00023136"/>
    </source>
</evidence>
<name>A0A343F037_9CRUS</name>
<evidence type="ECO:0000256" key="1">
    <source>
        <dbReference type="ARBA" id="ARBA00003257"/>
    </source>
</evidence>
<geneLocation type="mitochondrion" evidence="20"/>
<evidence type="ECO:0000256" key="4">
    <source>
        <dbReference type="ARBA" id="ARBA00012944"/>
    </source>
</evidence>
<dbReference type="PRINTS" id="PR01437">
    <property type="entry name" value="NUOXDRDTASE4"/>
</dbReference>
<dbReference type="Pfam" id="PF01059">
    <property type="entry name" value="Oxidored_q5_N"/>
    <property type="match status" value="1"/>
</dbReference>
<keyword evidence="14 17" id="KW-0496">Mitochondrion</keyword>
<evidence type="ECO:0000259" key="19">
    <source>
        <dbReference type="Pfam" id="PF01059"/>
    </source>
</evidence>
<feature type="transmembrane region" description="Helical" evidence="17">
    <location>
        <begin position="178"/>
        <end position="199"/>
    </location>
</feature>
<feature type="transmembrane region" description="Helical" evidence="17">
    <location>
        <begin position="376"/>
        <end position="401"/>
    </location>
</feature>
<keyword evidence="7 17" id="KW-0679">Respiratory chain</keyword>
<dbReference type="GO" id="GO:0008137">
    <property type="term" value="F:NADH dehydrogenase (ubiquinone) activity"/>
    <property type="evidence" value="ECO:0007669"/>
    <property type="project" value="UniProtKB-UniRule"/>
</dbReference>
<reference evidence="20" key="1">
    <citation type="journal article" date="2017" name="Genetics">
        <title>Untangling Heteroplasmy, Structure, and Evolution of an Atypical Mitochondrial Genome by PacBio Sequencing.</title>
        <authorList>
            <person name="Peccoud J."/>
            <person name="Chebbi M.A."/>
            <person name="Cormier A."/>
            <person name="Moumen B."/>
            <person name="Gilbert C."/>
            <person name="Marcade I."/>
            <person name="Chandler C."/>
            <person name="Cordaux R."/>
        </authorList>
    </citation>
    <scope>NUCLEOTIDE SEQUENCE</scope>
</reference>
<evidence type="ECO:0000256" key="5">
    <source>
        <dbReference type="ARBA" id="ARBA00021006"/>
    </source>
</evidence>
<sequence>MMKTMSILLLMMMKPTKLMNSLCLLTFMFIFLSFLIKHDQEWFLFYSSLSSDTLSFSLICLSTLIMILMIMSSTSNTNITYRAMYFSLLLNSLLMCLFLTFSTLNIIMFYIMFEASLIPTFMLILGWGNQPERSQAGIYMMVYTVTASLPLLIIFLMWSNKIGSASLHILYTYDSNWLTSSLWAFILVLAFSVKLPTYLVHVWLPKAHVEAPVAGSMILAAILLKLGGYGLLRMISKTSNLMAPIIPLLISWSLAGGAMIALLCVFQNDIKMLIALSSVAHMAMVMSGSLTLSLWGTNGAQFIMIGHGFCSSALFCVANMTYERLNSRSFFAIKGMQVILPVMSMAWFMLCTSNMASPPSLNLLGEMNSITAIFSWTYFLSLPLTIMVFLAAAYSLFLFSQSQHGKLSLKTQSISPATPREWLILFLHWMPLNLLFLNPCSIQLFILPYNL</sequence>
<evidence type="ECO:0000256" key="16">
    <source>
        <dbReference type="ARBA" id="ARBA00049551"/>
    </source>
</evidence>
<evidence type="ECO:0000259" key="18">
    <source>
        <dbReference type="Pfam" id="PF00361"/>
    </source>
</evidence>